<keyword evidence="2" id="KW-0408">Iron</keyword>
<dbReference type="CDD" id="cd04647">
    <property type="entry name" value="LbH_MAT_like"/>
    <property type="match status" value="1"/>
</dbReference>
<evidence type="ECO:0000313" key="5">
    <source>
        <dbReference type="EMBL" id="TCL58126.1"/>
    </source>
</evidence>
<dbReference type="PROSITE" id="PS00198">
    <property type="entry name" value="4FE4S_FER_1"/>
    <property type="match status" value="1"/>
</dbReference>
<dbReference type="InterPro" id="IPR052977">
    <property type="entry name" value="Polyferredoxin-like_ET"/>
</dbReference>
<protein>
    <submittedName>
        <fullName evidence="5">Coenzyme F420-reducing hydrogenase beta subunit</fullName>
    </submittedName>
</protein>
<gene>
    <name evidence="5" type="ORF">EDD76_107242</name>
</gene>
<dbReference type="Pfam" id="PF04422">
    <property type="entry name" value="FrhB_FdhB_N"/>
    <property type="match status" value="1"/>
</dbReference>
<reference evidence="5 6" key="1">
    <citation type="submission" date="2019-03" db="EMBL/GenBank/DDBJ databases">
        <title>Genomic Encyclopedia of Type Strains, Phase IV (KMG-IV): sequencing the most valuable type-strain genomes for metagenomic binning, comparative biology and taxonomic classification.</title>
        <authorList>
            <person name="Goeker M."/>
        </authorList>
    </citation>
    <scope>NUCLEOTIDE SEQUENCE [LARGE SCALE GENOMIC DNA]</scope>
    <source>
        <strain evidence="5 6">DSM 100556</strain>
    </source>
</reference>
<dbReference type="PROSITE" id="PS51379">
    <property type="entry name" value="4FE4S_FER_2"/>
    <property type="match status" value="2"/>
</dbReference>
<comment type="caution">
    <text evidence="5">The sequence shown here is derived from an EMBL/GenBank/DDBJ whole genome shotgun (WGS) entry which is preliminary data.</text>
</comment>
<accession>A0A4R1QYT3</accession>
<dbReference type="RefSeq" id="WP_051869508.1">
    <property type="nucleotide sequence ID" value="NZ_JPNB01000002.1"/>
</dbReference>
<dbReference type="Gene3D" id="2.160.10.10">
    <property type="entry name" value="Hexapeptide repeat proteins"/>
    <property type="match status" value="1"/>
</dbReference>
<dbReference type="SUPFAM" id="SSF54862">
    <property type="entry name" value="4Fe-4S ferredoxins"/>
    <property type="match status" value="1"/>
</dbReference>
<name>A0A4R1QYT3_9FIRM</name>
<dbReference type="GO" id="GO:0046872">
    <property type="term" value="F:metal ion binding"/>
    <property type="evidence" value="ECO:0007669"/>
    <property type="project" value="UniProtKB-KW"/>
</dbReference>
<dbReference type="Pfam" id="PF04432">
    <property type="entry name" value="FrhB_FdhB_C"/>
    <property type="match status" value="1"/>
</dbReference>
<evidence type="ECO:0000256" key="2">
    <source>
        <dbReference type="ARBA" id="ARBA00023004"/>
    </source>
</evidence>
<dbReference type="Proteomes" id="UP000295718">
    <property type="component" value="Unassembled WGS sequence"/>
</dbReference>
<dbReference type="InterPro" id="IPR017896">
    <property type="entry name" value="4Fe4S_Fe-S-bd"/>
</dbReference>
<dbReference type="InterPro" id="IPR011004">
    <property type="entry name" value="Trimer_LpxA-like_sf"/>
</dbReference>
<dbReference type="Pfam" id="PF12838">
    <property type="entry name" value="Fer4_7"/>
    <property type="match status" value="1"/>
</dbReference>
<feature type="domain" description="4Fe-4S ferredoxin-type" evidence="4">
    <location>
        <begin position="1"/>
        <end position="30"/>
    </location>
</feature>
<organism evidence="5 6">
    <name type="scientific">Kineothrix alysoides</name>
    <dbReference type="NCBI Taxonomy" id="1469948"/>
    <lineage>
        <taxon>Bacteria</taxon>
        <taxon>Bacillati</taxon>
        <taxon>Bacillota</taxon>
        <taxon>Clostridia</taxon>
        <taxon>Lachnospirales</taxon>
        <taxon>Lachnospiraceae</taxon>
        <taxon>Kineothrix</taxon>
    </lineage>
</organism>
<evidence type="ECO:0000256" key="3">
    <source>
        <dbReference type="ARBA" id="ARBA00023014"/>
    </source>
</evidence>
<dbReference type="STRING" id="1469948.GCA_000732725_02363"/>
<dbReference type="EMBL" id="SLUO01000007">
    <property type="protein sequence ID" value="TCL58126.1"/>
    <property type="molecule type" value="Genomic_DNA"/>
</dbReference>
<dbReference type="GO" id="GO:0051536">
    <property type="term" value="F:iron-sulfur cluster binding"/>
    <property type="evidence" value="ECO:0007669"/>
    <property type="project" value="UniProtKB-KW"/>
</dbReference>
<keyword evidence="1" id="KW-0479">Metal-binding</keyword>
<dbReference type="InterPro" id="IPR007516">
    <property type="entry name" value="Co_F420_Hydgase/DH_bsu_N"/>
</dbReference>
<dbReference type="PANTHER" id="PTHR43193">
    <property type="match status" value="1"/>
</dbReference>
<dbReference type="SUPFAM" id="SSF51161">
    <property type="entry name" value="Trimeric LpxA-like enzymes"/>
    <property type="match status" value="1"/>
</dbReference>
<evidence type="ECO:0000313" key="6">
    <source>
        <dbReference type="Proteomes" id="UP000295718"/>
    </source>
</evidence>
<evidence type="ECO:0000259" key="4">
    <source>
        <dbReference type="PROSITE" id="PS51379"/>
    </source>
</evidence>
<dbReference type="PANTHER" id="PTHR43193:SF2">
    <property type="entry name" value="POLYFERREDOXIN PROTEIN FWDF"/>
    <property type="match status" value="1"/>
</dbReference>
<feature type="domain" description="4Fe-4S ferredoxin-type" evidence="4">
    <location>
        <begin position="35"/>
        <end position="67"/>
    </location>
</feature>
<sequence>MIDKIEKSKCTGCKMCADICSQNAISFQTDQKGFWYPKVDMEKCIKCKLCIQKCPSLNQDDVRMMNRPSVYSAWSREGEVRHESTSGGIFYEIAKIFIEKGGVVCGARYGEKWKSAEHFLAYDLDGLKQLQGSKYFQSDTEGIYRAIKKEIQKGKEILFCGTPCQNAALSLYLGEDFPNIYYMDFICRSINSPLAFEKYVSELEELYGARAVKVHLKNKKNGWQSLASQICFANGMESLQDRHHDWWVRGFINYDLYTRESCYECLYRTLPRKAADITIGDFWGIEGESDYDMFQGISAVLLNSAKGVELFEHTKKYLYAKKKTIEDVLPGNVAIFENPRRTSKGDEFFELIKEYPFSKAVSLCIGVTKRSTHKNYFKIGKRILKELKEIKDLGQVSRVKYLYYNYLCKNIVRKGEAKLIPYKNAIIDLHPSARIYLHGDKNFEVGINKLKGSKAETYIRMNRDAVWNSYHGGALFYNATLEIKENAVFNSGFFTANGGSSIIADKKITFGEDVMLGRNVLVYDSDFHQLRNDDGEQINFASEVVIENHVWLTSNITILKGVTIGQDSLISAQTVVNKSVPPHSIIAGKANGTCVKDSVNWSRERCSKYKDLLDNSKIVLYGYGVLGKKFWEKHKEKIEYVVDNFSEKDGIYTFENFYKKYPELGENYIWVIAAPNYFSEIYWQIRKSYSEIMIIEAEL</sequence>
<dbReference type="InterPro" id="IPR017900">
    <property type="entry name" value="4Fe4S_Fe_S_CS"/>
</dbReference>
<dbReference type="AlphaFoldDB" id="A0A4R1QYT3"/>
<dbReference type="InterPro" id="IPR007525">
    <property type="entry name" value="FrhB_FdhB_C"/>
</dbReference>
<dbReference type="Gene3D" id="3.30.70.20">
    <property type="match status" value="1"/>
</dbReference>
<keyword evidence="6" id="KW-1185">Reference proteome</keyword>
<proteinExistence type="predicted"/>
<keyword evidence="3" id="KW-0411">Iron-sulfur</keyword>
<evidence type="ECO:0000256" key="1">
    <source>
        <dbReference type="ARBA" id="ARBA00022723"/>
    </source>
</evidence>
<dbReference type="OrthoDB" id="430408at2"/>